<accession>A0A8S5RAI1</accession>
<evidence type="ECO:0000313" key="1">
    <source>
        <dbReference type="EMBL" id="DAE27988.1"/>
    </source>
</evidence>
<proteinExistence type="predicted"/>
<organism evidence="1">
    <name type="scientific">Siphoviridae sp. ctvxh7</name>
    <dbReference type="NCBI Taxonomy" id="2827283"/>
    <lineage>
        <taxon>Viruses</taxon>
        <taxon>Duplodnaviria</taxon>
        <taxon>Heunggongvirae</taxon>
        <taxon>Uroviricota</taxon>
        <taxon>Caudoviricetes</taxon>
    </lineage>
</organism>
<dbReference type="EMBL" id="BK015847">
    <property type="protein sequence ID" value="DAE27988.1"/>
    <property type="molecule type" value="Genomic_DNA"/>
</dbReference>
<protein>
    <submittedName>
        <fullName evidence="1">Uncharacterized protein</fullName>
    </submittedName>
</protein>
<reference evidence="1" key="1">
    <citation type="journal article" date="2021" name="Proc. Natl. Acad. Sci. U.S.A.">
        <title>A Catalog of Tens of Thousands of Viruses from Human Metagenomes Reveals Hidden Associations with Chronic Diseases.</title>
        <authorList>
            <person name="Tisza M.J."/>
            <person name="Buck C.B."/>
        </authorList>
    </citation>
    <scope>NUCLEOTIDE SEQUENCE</scope>
    <source>
        <strain evidence="1">Ctvxh7</strain>
    </source>
</reference>
<name>A0A8S5RAI1_9CAUD</name>
<sequence>MAKYQGVIIDRAHMDMLQSAIDAAQGRARVRIICAEDIIDTCESVQRKLDISQTALEGTQITVDRHAQKFPAVYNGRPESTIFRAVYAGRKWRLLDVYRDNTRRPGHGTLIVLTDTAKSAVLAAACEY</sequence>